<dbReference type="PROSITE" id="PS51186">
    <property type="entry name" value="GNAT"/>
    <property type="match status" value="1"/>
</dbReference>
<gene>
    <name evidence="4" type="ORF">GQX73_g2930</name>
</gene>
<dbReference type="PANTHER" id="PTHR43877">
    <property type="entry name" value="AMINOALKYLPHOSPHONATE N-ACETYLTRANSFERASE-RELATED-RELATED"/>
    <property type="match status" value="1"/>
</dbReference>
<evidence type="ECO:0000256" key="2">
    <source>
        <dbReference type="ARBA" id="ARBA00023315"/>
    </source>
</evidence>
<keyword evidence="2" id="KW-0012">Acyltransferase</keyword>
<sequence>MVATFLPPLNNDRLLAYWKEMMADVSAGVRLIAIQLDESESGTTAKGVELKGVVMLKMPQIETSVHQGHIEKLMVSPTFRGRGAAKAMIQLIEKEAVDRGRKLILLSTEVGSPAEMIYPKLGYVEYGRVPGYSLSPSGKLVDDSFFLQATVMK</sequence>
<dbReference type="SUPFAM" id="SSF55729">
    <property type="entry name" value="Acyl-CoA N-acyltransferases (Nat)"/>
    <property type="match status" value="1"/>
</dbReference>
<dbReference type="EMBL" id="WUBL01000020">
    <property type="protein sequence ID" value="KAF2970683.1"/>
    <property type="molecule type" value="Genomic_DNA"/>
</dbReference>
<protein>
    <recommendedName>
        <fullName evidence="3">N-acetyltransferase domain-containing protein</fullName>
    </recommendedName>
</protein>
<dbReference type="Pfam" id="PF00583">
    <property type="entry name" value="Acetyltransf_1"/>
    <property type="match status" value="1"/>
</dbReference>
<dbReference type="InterPro" id="IPR016181">
    <property type="entry name" value="Acyl_CoA_acyltransferase"/>
</dbReference>
<evidence type="ECO:0000313" key="5">
    <source>
        <dbReference type="Proteomes" id="UP000481858"/>
    </source>
</evidence>
<dbReference type="InterPro" id="IPR000182">
    <property type="entry name" value="GNAT_dom"/>
</dbReference>
<proteinExistence type="predicted"/>
<dbReference type="OrthoDB" id="41532at2759"/>
<dbReference type="PANTHER" id="PTHR43877:SF2">
    <property type="entry name" value="AMINOALKYLPHOSPHONATE N-ACETYLTRANSFERASE-RELATED"/>
    <property type="match status" value="1"/>
</dbReference>
<dbReference type="GO" id="GO:0016747">
    <property type="term" value="F:acyltransferase activity, transferring groups other than amino-acyl groups"/>
    <property type="evidence" value="ECO:0007669"/>
    <property type="project" value="InterPro"/>
</dbReference>
<dbReference type="InParanoid" id="A0A7C8IV25"/>
<evidence type="ECO:0000313" key="4">
    <source>
        <dbReference type="EMBL" id="KAF2970683.1"/>
    </source>
</evidence>
<reference evidence="4 5" key="1">
    <citation type="submission" date="2019-12" db="EMBL/GenBank/DDBJ databases">
        <title>Draft genome sequence of the ascomycete Xylaria multiplex DSM 110363.</title>
        <authorList>
            <person name="Buettner E."/>
            <person name="Kellner H."/>
        </authorList>
    </citation>
    <scope>NUCLEOTIDE SEQUENCE [LARGE SCALE GENOMIC DNA]</scope>
    <source>
        <strain evidence="4 5">DSM 110363</strain>
    </source>
</reference>
<evidence type="ECO:0000256" key="1">
    <source>
        <dbReference type="ARBA" id="ARBA00022679"/>
    </source>
</evidence>
<dbReference type="Proteomes" id="UP000481858">
    <property type="component" value="Unassembled WGS sequence"/>
</dbReference>
<dbReference type="CDD" id="cd04301">
    <property type="entry name" value="NAT_SF"/>
    <property type="match status" value="1"/>
</dbReference>
<dbReference type="Gene3D" id="3.40.630.30">
    <property type="match status" value="1"/>
</dbReference>
<dbReference type="InterPro" id="IPR050832">
    <property type="entry name" value="Bact_Acetyltransf"/>
</dbReference>
<feature type="domain" description="N-acetyltransferase" evidence="3">
    <location>
        <begin position="1"/>
        <end position="153"/>
    </location>
</feature>
<keyword evidence="1" id="KW-0808">Transferase</keyword>
<evidence type="ECO:0000259" key="3">
    <source>
        <dbReference type="PROSITE" id="PS51186"/>
    </source>
</evidence>
<keyword evidence="5" id="KW-1185">Reference proteome</keyword>
<accession>A0A7C8IV25</accession>
<comment type="caution">
    <text evidence="4">The sequence shown here is derived from an EMBL/GenBank/DDBJ whole genome shotgun (WGS) entry which is preliminary data.</text>
</comment>
<organism evidence="4 5">
    <name type="scientific">Xylaria multiplex</name>
    <dbReference type="NCBI Taxonomy" id="323545"/>
    <lineage>
        <taxon>Eukaryota</taxon>
        <taxon>Fungi</taxon>
        <taxon>Dikarya</taxon>
        <taxon>Ascomycota</taxon>
        <taxon>Pezizomycotina</taxon>
        <taxon>Sordariomycetes</taxon>
        <taxon>Xylariomycetidae</taxon>
        <taxon>Xylariales</taxon>
        <taxon>Xylariaceae</taxon>
        <taxon>Xylaria</taxon>
    </lineage>
</organism>
<name>A0A7C8IV25_9PEZI</name>
<dbReference type="AlphaFoldDB" id="A0A7C8IV25"/>